<feature type="compositionally biased region" description="Low complexity" evidence="8">
    <location>
        <begin position="695"/>
        <end position="710"/>
    </location>
</feature>
<sequence>MASESAEQRQNSIGRNSMIMASGTAASRVTGQIRTILLAAAIGTTGIAADAYQTGAMIPQVMFTLISGGIFNAVLVPQIVRTLKEEDAEDRLNKLITVAVGLLGALTLVLMLGTSVLTSIYLNSKWNPAQRALANAFTLWCMPQVFFYGLYTVLGQILAAKGRFTAYAWSSVGANVISCVGFVTFIAMFGNAQRQPMSFWTSDKVGLTAGAWTLGVAFQALILFIPLMRSGFTYRPRWGLKGIGLRSMGPVAAWSLGVVVIDQLANIVNARITNGAPLEGNPFDIAGNGSYQNAYTLYMLPYSLIAVSVSTAIFPQLSQAIADGHLADARESLSRALRNVGLIMCFFGVVMLVIPVPIIRALLPSVNVHEAVLISGPLLGLTVGLAAVSAFLLIQRTFYAFEDGKQPFIFAAISNVLQVVLVLLAVRLSPPQYWTALVGLSMAVSNIASFPFLVRMLKRRFEGFLDGRRILITYAKALAAAALAGGLALLIKTPLTALVGAHVSDRHGHMSWMQAVAICLVISIVVALVYCLVLYALRTSELTDLLSTLSLRLGMSTNFNQESTRTGSMSAGIHQLAQAESQLATAGEQVGRVVRSYTDPAGPSGDMEGALEQIENAGIADIGFMNPGAWKQPVRIAPQRPLPPRPRVRTAAGAQEAPQPASPAARQAASQPALPPVQRLAQPSNQQQTKAQLISAPPSYPVSAASARRSLTLAQSHPSSDQQKPASMKSLQPQPSDILLDRYELKTALKREAGLTAWLAHDKALDRSCQLFIVTHAVGRGGPMSTTDSLAVLSRASPGGITLMLGAASLWFAQ</sequence>
<accession>A0ABM8BAF6</accession>
<feature type="transmembrane region" description="Helical" evidence="9">
    <location>
        <begin position="61"/>
        <end position="83"/>
    </location>
</feature>
<dbReference type="InterPro" id="IPR004268">
    <property type="entry name" value="MurJ"/>
</dbReference>
<evidence type="ECO:0008006" key="12">
    <source>
        <dbReference type="Google" id="ProtNLM"/>
    </source>
</evidence>
<feature type="transmembrane region" description="Helical" evidence="9">
    <location>
        <begin position="95"/>
        <end position="121"/>
    </location>
</feature>
<feature type="transmembrane region" description="Helical" evidence="9">
    <location>
        <begin position="209"/>
        <end position="228"/>
    </location>
</feature>
<gene>
    <name evidence="10" type="ORF">KIM372_17870</name>
</gene>
<evidence type="ECO:0000256" key="1">
    <source>
        <dbReference type="ARBA" id="ARBA00004651"/>
    </source>
</evidence>
<feature type="region of interest" description="Disordered" evidence="8">
    <location>
        <begin position="631"/>
        <end position="735"/>
    </location>
</feature>
<feature type="transmembrane region" description="Helical" evidence="9">
    <location>
        <begin position="36"/>
        <end position="55"/>
    </location>
</feature>
<dbReference type="Proteomes" id="UP001321766">
    <property type="component" value="Chromosome"/>
</dbReference>
<dbReference type="Pfam" id="PF03023">
    <property type="entry name" value="MurJ"/>
    <property type="match status" value="1"/>
</dbReference>
<evidence type="ECO:0000256" key="9">
    <source>
        <dbReference type="SAM" id="Phobius"/>
    </source>
</evidence>
<feature type="compositionally biased region" description="Polar residues" evidence="8">
    <location>
        <begin position="712"/>
        <end position="735"/>
    </location>
</feature>
<keyword evidence="2" id="KW-1003">Cell membrane</keyword>
<feature type="transmembrane region" description="Helical" evidence="9">
    <location>
        <begin position="474"/>
        <end position="491"/>
    </location>
</feature>
<evidence type="ECO:0000256" key="8">
    <source>
        <dbReference type="SAM" id="MobiDB-lite"/>
    </source>
</evidence>
<feature type="compositionally biased region" description="Polar residues" evidence="8">
    <location>
        <begin position="681"/>
        <end position="692"/>
    </location>
</feature>
<dbReference type="EMBL" id="AP026798">
    <property type="protein sequence ID" value="BDR53880.1"/>
    <property type="molecule type" value="Genomic_DNA"/>
</dbReference>
<evidence type="ECO:0000256" key="2">
    <source>
        <dbReference type="ARBA" id="ARBA00022475"/>
    </source>
</evidence>
<evidence type="ECO:0000256" key="5">
    <source>
        <dbReference type="ARBA" id="ARBA00022984"/>
    </source>
</evidence>
<evidence type="ECO:0000313" key="11">
    <source>
        <dbReference type="Proteomes" id="UP001321766"/>
    </source>
</evidence>
<keyword evidence="5" id="KW-0573">Peptidoglycan synthesis</keyword>
<name>A0ABM8BAF6_9BIFI</name>
<feature type="compositionally biased region" description="Low complexity" evidence="8">
    <location>
        <begin position="649"/>
        <end position="672"/>
    </location>
</feature>
<keyword evidence="4" id="KW-0133">Cell shape</keyword>
<dbReference type="PANTHER" id="PTHR47019:SF1">
    <property type="entry name" value="LIPID II FLIPPASE MURJ"/>
    <property type="match status" value="1"/>
</dbReference>
<reference evidence="10 11" key="1">
    <citation type="journal article" date="2023" name="Microbiol. Spectr.">
        <title>Symbiosis of Carpenter Bees with Uncharacterized Lactic Acid Bacteria Showing NAD Auxotrophy.</title>
        <authorList>
            <person name="Kawasaki S."/>
            <person name="Ozawa K."/>
            <person name="Mori T."/>
            <person name="Yamamoto A."/>
            <person name="Ito M."/>
            <person name="Ohkuma M."/>
            <person name="Sakamoto M."/>
            <person name="Matsutani M."/>
        </authorList>
    </citation>
    <scope>NUCLEOTIDE SEQUENCE [LARGE SCALE GENOMIC DNA]</scope>
    <source>
        <strain evidence="10 11">Kim37-2</strain>
    </source>
</reference>
<dbReference type="InterPro" id="IPR051050">
    <property type="entry name" value="Lipid_II_flippase_MurJ/MviN"/>
</dbReference>
<organism evidence="10 11">
    <name type="scientific">Bombiscardovia nodaiensis</name>
    <dbReference type="NCBI Taxonomy" id="2932181"/>
    <lineage>
        <taxon>Bacteria</taxon>
        <taxon>Bacillati</taxon>
        <taxon>Actinomycetota</taxon>
        <taxon>Actinomycetes</taxon>
        <taxon>Bifidobacteriales</taxon>
        <taxon>Bifidobacteriaceae</taxon>
        <taxon>Bombiscardovia</taxon>
    </lineage>
</organism>
<evidence type="ECO:0000256" key="4">
    <source>
        <dbReference type="ARBA" id="ARBA00022960"/>
    </source>
</evidence>
<feature type="transmembrane region" description="Helical" evidence="9">
    <location>
        <begin position="511"/>
        <end position="537"/>
    </location>
</feature>
<evidence type="ECO:0000256" key="3">
    <source>
        <dbReference type="ARBA" id="ARBA00022692"/>
    </source>
</evidence>
<feature type="transmembrane region" description="Helical" evidence="9">
    <location>
        <begin position="340"/>
        <end position="359"/>
    </location>
</feature>
<feature type="transmembrane region" description="Helical" evidence="9">
    <location>
        <begin position="371"/>
        <end position="394"/>
    </location>
</feature>
<evidence type="ECO:0000256" key="7">
    <source>
        <dbReference type="ARBA" id="ARBA00023136"/>
    </source>
</evidence>
<evidence type="ECO:0000313" key="10">
    <source>
        <dbReference type="EMBL" id="BDR53880.1"/>
    </source>
</evidence>
<comment type="subcellular location">
    <subcellularLocation>
        <location evidence="1">Cell membrane</location>
        <topology evidence="1">Multi-pass membrane protein</topology>
    </subcellularLocation>
</comment>
<protein>
    <recommendedName>
        <fullName evidence="12">Lipid II flippase MurJ</fullName>
    </recommendedName>
</protein>
<keyword evidence="6 9" id="KW-1133">Transmembrane helix</keyword>
<keyword evidence="3 9" id="KW-0812">Transmembrane</keyword>
<proteinExistence type="predicted"/>
<keyword evidence="7 9" id="KW-0472">Membrane</keyword>
<keyword evidence="11" id="KW-1185">Reference proteome</keyword>
<dbReference type="PRINTS" id="PR01806">
    <property type="entry name" value="VIRFACTRMVIN"/>
</dbReference>
<evidence type="ECO:0000256" key="6">
    <source>
        <dbReference type="ARBA" id="ARBA00022989"/>
    </source>
</evidence>
<dbReference type="PANTHER" id="PTHR47019">
    <property type="entry name" value="LIPID II FLIPPASE MURJ"/>
    <property type="match status" value="1"/>
</dbReference>
<feature type="transmembrane region" description="Helical" evidence="9">
    <location>
        <begin position="432"/>
        <end position="454"/>
    </location>
</feature>
<feature type="transmembrane region" description="Helical" evidence="9">
    <location>
        <begin position="406"/>
        <end position="426"/>
    </location>
</feature>
<dbReference type="CDD" id="cd13123">
    <property type="entry name" value="MATE_MurJ_like"/>
    <property type="match status" value="1"/>
</dbReference>
<feature type="transmembrane region" description="Helical" evidence="9">
    <location>
        <begin position="166"/>
        <end position="189"/>
    </location>
</feature>
<feature type="transmembrane region" description="Helical" evidence="9">
    <location>
        <begin position="133"/>
        <end position="154"/>
    </location>
</feature>